<protein>
    <recommendedName>
        <fullName evidence="2">Periplasmic copper-binding protein NosD beta helix domain-containing protein</fullName>
    </recommendedName>
</protein>
<dbReference type="AlphaFoldDB" id="A0A830GP00"/>
<dbReference type="RefSeq" id="WP_189001071.1">
    <property type="nucleotide sequence ID" value="NZ_BMOU01000006.1"/>
</dbReference>
<comment type="caution">
    <text evidence="3">The sequence shown here is derived from an EMBL/GenBank/DDBJ whole genome shotgun (WGS) entry which is preliminary data.</text>
</comment>
<keyword evidence="4" id="KW-1185">Reference proteome</keyword>
<dbReference type="Pfam" id="PF05048">
    <property type="entry name" value="NosD"/>
    <property type="match status" value="1"/>
</dbReference>
<dbReference type="SMART" id="SM00710">
    <property type="entry name" value="PbH1"/>
    <property type="match status" value="7"/>
</dbReference>
<proteinExistence type="predicted"/>
<organism evidence="3 4">
    <name type="scientific">Haloarcula pellucida</name>
    <dbReference type="NCBI Taxonomy" id="1427151"/>
    <lineage>
        <taxon>Archaea</taxon>
        <taxon>Methanobacteriati</taxon>
        <taxon>Methanobacteriota</taxon>
        <taxon>Stenosarchaea group</taxon>
        <taxon>Halobacteria</taxon>
        <taxon>Halobacteriales</taxon>
        <taxon>Haloarculaceae</taxon>
        <taxon>Haloarcula</taxon>
    </lineage>
</organism>
<gene>
    <name evidence="3" type="ORF">GCM10009030_34570</name>
</gene>
<dbReference type="InterPro" id="IPR011050">
    <property type="entry name" value="Pectin_lyase_fold/virulence"/>
</dbReference>
<dbReference type="Gene3D" id="2.160.20.10">
    <property type="entry name" value="Single-stranded right-handed beta-helix, Pectin lyase-like"/>
    <property type="match status" value="1"/>
</dbReference>
<accession>A0A830GP00</accession>
<reference evidence="3" key="2">
    <citation type="submission" date="2020-09" db="EMBL/GenBank/DDBJ databases">
        <authorList>
            <person name="Sun Q."/>
            <person name="Ohkuma M."/>
        </authorList>
    </citation>
    <scope>NUCLEOTIDE SEQUENCE</scope>
    <source>
        <strain evidence="3">JCM 17820</strain>
    </source>
</reference>
<evidence type="ECO:0000313" key="3">
    <source>
        <dbReference type="EMBL" id="GGO01176.1"/>
    </source>
</evidence>
<dbReference type="InterPro" id="IPR006626">
    <property type="entry name" value="PbH1"/>
</dbReference>
<dbReference type="Proteomes" id="UP000605784">
    <property type="component" value="Unassembled WGS sequence"/>
</dbReference>
<evidence type="ECO:0000313" key="4">
    <source>
        <dbReference type="Proteomes" id="UP000605784"/>
    </source>
</evidence>
<reference evidence="3" key="1">
    <citation type="journal article" date="2014" name="Int. J. Syst. Evol. Microbiol.">
        <title>Complete genome sequence of Corynebacterium casei LMG S-19264T (=DSM 44701T), isolated from a smear-ripened cheese.</title>
        <authorList>
            <consortium name="US DOE Joint Genome Institute (JGI-PGF)"/>
            <person name="Walter F."/>
            <person name="Albersmeier A."/>
            <person name="Kalinowski J."/>
            <person name="Ruckert C."/>
        </authorList>
    </citation>
    <scope>NUCLEOTIDE SEQUENCE</scope>
    <source>
        <strain evidence="3">JCM 17820</strain>
    </source>
</reference>
<evidence type="ECO:0000259" key="2">
    <source>
        <dbReference type="Pfam" id="PF05048"/>
    </source>
</evidence>
<feature type="domain" description="Periplasmic copper-binding protein NosD beta helix" evidence="2">
    <location>
        <begin position="110"/>
        <end position="282"/>
    </location>
</feature>
<sequence length="443" mass="46417">MKLRTPVLLAILVLAPVAATPVVDAQTQASGPTAITECRIITDPGRYVLTRNLSREELTDEPCLRVRASDVVLDGQGHTIEVPRLATPVSVGAEDRRLSNVTVRNLSADSYYETSAITVDGVDGVTVRNVTLSDNQVGISVTDSTSVRIESSGFYGAGGFGATTTPSSYGVTLANTTDAVVTDNRFGRFTRGTALNVDDGARNTTVANNSIRGCVECDESFEFEWNASLQDAGTGVEIARATGTAVVNNSVSYHTDGVVVDGDSSDTEIRQNRITHTKQGVLVATTGPTGTDDTDRQTLVANNTLRENAVGLETTATHVPLVIRHNDVAGNDLGLYLPESRVCAPGIVGTERIDVSRNAIVNSTLWAVNNERSATLNATANYWGAASGPSSANDTDAPFADPETGTLADGQGGAVSESPTTAGESNVRFDPWLNESVAEAGAP</sequence>
<name>A0A830GP00_9EURY</name>
<dbReference type="InterPro" id="IPR012334">
    <property type="entry name" value="Pectin_lyas_fold"/>
</dbReference>
<dbReference type="SUPFAM" id="SSF51126">
    <property type="entry name" value="Pectin lyase-like"/>
    <property type="match status" value="1"/>
</dbReference>
<dbReference type="InterPro" id="IPR007742">
    <property type="entry name" value="NosD_dom"/>
</dbReference>
<evidence type="ECO:0000256" key="1">
    <source>
        <dbReference type="SAM" id="MobiDB-lite"/>
    </source>
</evidence>
<feature type="region of interest" description="Disordered" evidence="1">
    <location>
        <begin position="386"/>
        <end position="443"/>
    </location>
</feature>
<dbReference type="EMBL" id="BMOU01000006">
    <property type="protein sequence ID" value="GGO01176.1"/>
    <property type="molecule type" value="Genomic_DNA"/>
</dbReference>